<organism evidence="6 7">
    <name type="scientific">Salsuginibacillus halophilus</name>
    <dbReference type="NCBI Taxonomy" id="517424"/>
    <lineage>
        <taxon>Bacteria</taxon>
        <taxon>Bacillati</taxon>
        <taxon>Bacillota</taxon>
        <taxon>Bacilli</taxon>
        <taxon>Bacillales</taxon>
        <taxon>Bacillaceae</taxon>
        <taxon>Salsuginibacillus</taxon>
    </lineage>
</organism>
<dbReference type="OrthoDB" id="9805576at2"/>
<dbReference type="AlphaFoldDB" id="A0A2P8HQR7"/>
<gene>
    <name evidence="6" type="ORF">B0H94_104133</name>
</gene>
<dbReference type="SUPFAM" id="SSF53067">
    <property type="entry name" value="Actin-like ATPase domain"/>
    <property type="match status" value="2"/>
</dbReference>
<dbReference type="RefSeq" id="WP_106588100.1">
    <property type="nucleotide sequence ID" value="NZ_PYAV01000004.1"/>
</dbReference>
<dbReference type="GO" id="GO:0016301">
    <property type="term" value="F:kinase activity"/>
    <property type="evidence" value="ECO:0007669"/>
    <property type="project" value="UniProtKB-KW"/>
</dbReference>
<evidence type="ECO:0000313" key="7">
    <source>
        <dbReference type="Proteomes" id="UP000242310"/>
    </source>
</evidence>
<comment type="similarity">
    <text evidence="1">Belongs to the FGGY kinase family.</text>
</comment>
<dbReference type="Proteomes" id="UP000242310">
    <property type="component" value="Unassembled WGS sequence"/>
</dbReference>
<name>A0A2P8HQR7_9BACI</name>
<evidence type="ECO:0000256" key="1">
    <source>
        <dbReference type="ARBA" id="ARBA00009156"/>
    </source>
</evidence>
<comment type="caution">
    <text evidence="6">The sequence shown here is derived from an EMBL/GenBank/DDBJ whole genome shotgun (WGS) entry which is preliminary data.</text>
</comment>
<keyword evidence="2" id="KW-0808">Transferase</keyword>
<evidence type="ECO:0000259" key="5">
    <source>
        <dbReference type="Pfam" id="PF02782"/>
    </source>
</evidence>
<dbReference type="InterPro" id="IPR043129">
    <property type="entry name" value="ATPase_NBD"/>
</dbReference>
<reference evidence="6 7" key="1">
    <citation type="submission" date="2018-03" db="EMBL/GenBank/DDBJ databases">
        <title>Genomic Encyclopedia of Type Strains, Phase III (KMG-III): the genomes of soil and plant-associated and newly described type strains.</title>
        <authorList>
            <person name="Whitman W."/>
        </authorList>
    </citation>
    <scope>NUCLEOTIDE SEQUENCE [LARGE SCALE GENOMIC DNA]</scope>
    <source>
        <strain evidence="6 7">CGMCC 1.07653</strain>
    </source>
</reference>
<evidence type="ECO:0000256" key="2">
    <source>
        <dbReference type="ARBA" id="ARBA00022679"/>
    </source>
</evidence>
<protein>
    <submittedName>
        <fullName evidence="6">Gluconate kinase (FGGY family)</fullName>
    </submittedName>
</protein>
<dbReference type="Pfam" id="PF02782">
    <property type="entry name" value="FGGY_C"/>
    <property type="match status" value="1"/>
</dbReference>
<dbReference type="PANTHER" id="PTHR43095">
    <property type="entry name" value="SUGAR KINASE"/>
    <property type="match status" value="1"/>
</dbReference>
<keyword evidence="3 6" id="KW-0418">Kinase</keyword>
<evidence type="ECO:0000313" key="6">
    <source>
        <dbReference type="EMBL" id="PSL48532.1"/>
    </source>
</evidence>
<dbReference type="PANTHER" id="PTHR43095:SF2">
    <property type="entry name" value="GLUCONOKINASE"/>
    <property type="match status" value="1"/>
</dbReference>
<dbReference type="InterPro" id="IPR018485">
    <property type="entry name" value="FGGY_C"/>
</dbReference>
<feature type="domain" description="Carbohydrate kinase FGGY N-terminal" evidence="4">
    <location>
        <begin position="9"/>
        <end position="250"/>
    </location>
</feature>
<dbReference type="InterPro" id="IPR050406">
    <property type="entry name" value="FGGY_Carb_Kinase"/>
</dbReference>
<dbReference type="Pfam" id="PF00370">
    <property type="entry name" value="FGGY_N"/>
    <property type="match status" value="1"/>
</dbReference>
<sequence>MGTEIWSAGLDLGTTSAKAVVFNDAGEVQAEAERFYAVKSPVFGYAEQDPYEIEEAALEAIKEAVTSAPIAAEKLIGIGLSSAMHTLICTDESGEALSPVIIFSDGRAHAEAERLISNGEASALYERTGVPVHPMSPLTKLCWMKNANYQPYLIAERFCSIKDWLLYRWFGEFVVDYGTASASGLFNMQTLQWDELALETAGIKAEQLARPVPPTYTLGPWHTKAAERTGLPVETPVAAGGADGALANIGIGALQPGETAVTIGTSGAVRQLTNTPQTDEAQATFCYAVTEELWLIGGGTNNGGNVLDWLSRTIGDQHEQDAAALLSAAASSTPGANHLLCLPLLHGERAPYWDVKARGSFVGLTNNHSTADMLRAGVEGVVYNLAHVHEALNKHGVPTSAIYANGGFAQSPFWLQLVADIFEQPVEVPVSHQSAAWGAAWFARMAADPKEKLVNIKARVPMEKRLNSRGADRSAYRSAYQSYRRLYEALQPVMHALSEQQSAIESPE</sequence>
<dbReference type="CDD" id="cd07770">
    <property type="entry name" value="ASKHA_NBD_FGGY_GntK"/>
    <property type="match status" value="1"/>
</dbReference>
<dbReference type="GO" id="GO:0005975">
    <property type="term" value="P:carbohydrate metabolic process"/>
    <property type="evidence" value="ECO:0007669"/>
    <property type="project" value="InterPro"/>
</dbReference>
<evidence type="ECO:0000259" key="4">
    <source>
        <dbReference type="Pfam" id="PF00370"/>
    </source>
</evidence>
<keyword evidence="7" id="KW-1185">Reference proteome</keyword>
<feature type="domain" description="Carbohydrate kinase FGGY C-terminal" evidence="5">
    <location>
        <begin position="260"/>
        <end position="447"/>
    </location>
</feature>
<dbReference type="EMBL" id="PYAV01000004">
    <property type="protein sequence ID" value="PSL48532.1"/>
    <property type="molecule type" value="Genomic_DNA"/>
</dbReference>
<dbReference type="InterPro" id="IPR000577">
    <property type="entry name" value="Carb_kinase_FGGY"/>
</dbReference>
<dbReference type="PIRSF" id="PIRSF000538">
    <property type="entry name" value="GlpK"/>
    <property type="match status" value="1"/>
</dbReference>
<evidence type="ECO:0000256" key="3">
    <source>
        <dbReference type="ARBA" id="ARBA00022777"/>
    </source>
</evidence>
<proteinExistence type="inferred from homology"/>
<accession>A0A2P8HQR7</accession>
<dbReference type="Gene3D" id="3.30.420.40">
    <property type="match status" value="2"/>
</dbReference>
<dbReference type="InterPro" id="IPR018484">
    <property type="entry name" value="FGGY_N"/>
</dbReference>